<evidence type="ECO:0000313" key="3">
    <source>
        <dbReference type="Proteomes" id="UP000176998"/>
    </source>
</evidence>
<reference evidence="2 3" key="1">
    <citation type="submission" date="2016-09" db="EMBL/GenBank/DDBJ databases">
        <authorList>
            <person name="Capua I."/>
            <person name="De Benedictis P."/>
            <person name="Joannis T."/>
            <person name="Lombin L.H."/>
            <person name="Cattoli G."/>
        </authorList>
    </citation>
    <scope>NUCLEOTIDE SEQUENCE [LARGE SCALE GENOMIC DNA]</scope>
    <source>
        <strain evidence="2 3">IMI 309357</strain>
    </source>
</reference>
<evidence type="ECO:0000256" key="1">
    <source>
        <dbReference type="SAM" id="MobiDB-lite"/>
    </source>
</evidence>
<dbReference type="Proteomes" id="UP000176998">
    <property type="component" value="Unassembled WGS sequence"/>
</dbReference>
<dbReference type="AlphaFoldDB" id="A0A1G4B7H0"/>
<proteinExistence type="predicted"/>
<protein>
    <submittedName>
        <fullName evidence="2">Uncharacterized protein</fullName>
    </submittedName>
</protein>
<comment type="caution">
    <text evidence="2">The sequence shown here is derived from an EMBL/GenBank/DDBJ whole genome shotgun (WGS) entry which is preliminary data.</text>
</comment>
<dbReference type="EMBL" id="MJBS01000060">
    <property type="protein sequence ID" value="OHE97215.1"/>
    <property type="molecule type" value="Genomic_DNA"/>
</dbReference>
<dbReference type="GeneID" id="34560615"/>
<sequence length="117" mass="12813">MDRSQLTKQPPKALPPRGGRFEKKKNSARSVCRVGSRGQEGGGARRRGVGNTERHRNTVCEASECQPGLFLTWRDRSQLPTPPALRRTWVGSGHCISERPGRGCGSEGVSLTLFSPE</sequence>
<organism evidence="2 3">
    <name type="scientific">Colletotrichum orchidophilum</name>
    <dbReference type="NCBI Taxonomy" id="1209926"/>
    <lineage>
        <taxon>Eukaryota</taxon>
        <taxon>Fungi</taxon>
        <taxon>Dikarya</taxon>
        <taxon>Ascomycota</taxon>
        <taxon>Pezizomycotina</taxon>
        <taxon>Sordariomycetes</taxon>
        <taxon>Hypocreomycetidae</taxon>
        <taxon>Glomerellales</taxon>
        <taxon>Glomerellaceae</taxon>
        <taxon>Colletotrichum</taxon>
    </lineage>
</organism>
<name>A0A1G4B7H0_9PEZI</name>
<dbReference type="RefSeq" id="XP_022474370.1">
    <property type="nucleotide sequence ID" value="XM_022619105.1"/>
</dbReference>
<keyword evidence="3" id="KW-1185">Reference proteome</keyword>
<feature type="region of interest" description="Disordered" evidence="1">
    <location>
        <begin position="1"/>
        <end position="55"/>
    </location>
</feature>
<accession>A0A1G4B7H0</accession>
<gene>
    <name evidence="2" type="ORF">CORC01_07469</name>
</gene>
<evidence type="ECO:0000313" key="2">
    <source>
        <dbReference type="EMBL" id="OHE97215.1"/>
    </source>
</evidence>